<feature type="compositionally biased region" description="Basic and acidic residues" evidence="1">
    <location>
        <begin position="162"/>
        <end position="178"/>
    </location>
</feature>
<feature type="compositionally biased region" description="Low complexity" evidence="1">
    <location>
        <begin position="117"/>
        <end position="128"/>
    </location>
</feature>
<organism evidence="2 3">
    <name type="scientific">Phaseolus angularis</name>
    <name type="common">Azuki bean</name>
    <name type="synonym">Vigna angularis</name>
    <dbReference type="NCBI Taxonomy" id="3914"/>
    <lineage>
        <taxon>Eukaryota</taxon>
        <taxon>Viridiplantae</taxon>
        <taxon>Streptophyta</taxon>
        <taxon>Embryophyta</taxon>
        <taxon>Tracheophyta</taxon>
        <taxon>Spermatophyta</taxon>
        <taxon>Magnoliopsida</taxon>
        <taxon>eudicotyledons</taxon>
        <taxon>Gunneridae</taxon>
        <taxon>Pentapetalae</taxon>
        <taxon>rosids</taxon>
        <taxon>fabids</taxon>
        <taxon>Fabales</taxon>
        <taxon>Fabaceae</taxon>
        <taxon>Papilionoideae</taxon>
        <taxon>50 kb inversion clade</taxon>
        <taxon>NPAAA clade</taxon>
        <taxon>indigoferoid/millettioid clade</taxon>
        <taxon>Phaseoleae</taxon>
        <taxon>Vigna</taxon>
    </lineage>
</organism>
<dbReference type="Gramene" id="KOM31153">
    <property type="protein sequence ID" value="KOM31153"/>
    <property type="gene ID" value="LR48_Vigan01g070800"/>
</dbReference>
<dbReference type="Proteomes" id="UP000053144">
    <property type="component" value="Chromosome 1"/>
</dbReference>
<evidence type="ECO:0000313" key="2">
    <source>
        <dbReference type="EMBL" id="KOM31153.1"/>
    </source>
</evidence>
<accession>A0A0L9TKN6</accession>
<proteinExistence type="predicted"/>
<sequence length="227" mass="25254">MDTSCRVPPGFSPPELTGFRLWIAFLKRKTLSDFSLGEEGQLARRAGSTRWASRVNSLGDWVLLVGPLVSGRWATDVWSLGHWCALAGPLMHSGWATDRKNETALEAVPAKATVAEEAPVATAVTETEAGQRWRDGEGRRRGQDRGSSSGEDRRRTNGSSIGRDRRGTNMTRREEARPRMMTSTGTTETTGSKAVARRGSAVEAKHKNNVYEEEEAVCRREWRFYEI</sequence>
<feature type="compositionally biased region" description="Basic and acidic residues" evidence="1">
    <location>
        <begin position="129"/>
        <end position="155"/>
    </location>
</feature>
<feature type="region of interest" description="Disordered" evidence="1">
    <location>
        <begin position="117"/>
        <end position="200"/>
    </location>
</feature>
<protein>
    <submittedName>
        <fullName evidence="2">Uncharacterized protein</fullName>
    </submittedName>
</protein>
<dbReference type="EMBL" id="CM003371">
    <property type="protein sequence ID" value="KOM31153.1"/>
    <property type="molecule type" value="Genomic_DNA"/>
</dbReference>
<name>A0A0L9TKN6_PHAAN</name>
<reference evidence="3" key="1">
    <citation type="journal article" date="2015" name="Proc. Natl. Acad. Sci. U.S.A.">
        <title>Genome sequencing of adzuki bean (Vigna angularis) provides insight into high starch and low fat accumulation and domestication.</title>
        <authorList>
            <person name="Yang K."/>
            <person name="Tian Z."/>
            <person name="Chen C."/>
            <person name="Luo L."/>
            <person name="Zhao B."/>
            <person name="Wang Z."/>
            <person name="Yu L."/>
            <person name="Li Y."/>
            <person name="Sun Y."/>
            <person name="Li W."/>
            <person name="Chen Y."/>
            <person name="Li Y."/>
            <person name="Zhang Y."/>
            <person name="Ai D."/>
            <person name="Zhao J."/>
            <person name="Shang C."/>
            <person name="Ma Y."/>
            <person name="Wu B."/>
            <person name="Wang M."/>
            <person name="Gao L."/>
            <person name="Sun D."/>
            <person name="Zhang P."/>
            <person name="Guo F."/>
            <person name="Wang W."/>
            <person name="Li Y."/>
            <person name="Wang J."/>
            <person name="Varshney R.K."/>
            <person name="Wang J."/>
            <person name="Ling H.Q."/>
            <person name="Wan P."/>
        </authorList>
    </citation>
    <scope>NUCLEOTIDE SEQUENCE</scope>
    <source>
        <strain evidence="3">cv. Jingnong 6</strain>
    </source>
</reference>
<evidence type="ECO:0000256" key="1">
    <source>
        <dbReference type="SAM" id="MobiDB-lite"/>
    </source>
</evidence>
<feature type="compositionally biased region" description="Low complexity" evidence="1">
    <location>
        <begin position="182"/>
        <end position="192"/>
    </location>
</feature>
<dbReference type="AlphaFoldDB" id="A0A0L9TKN6"/>
<evidence type="ECO:0000313" key="3">
    <source>
        <dbReference type="Proteomes" id="UP000053144"/>
    </source>
</evidence>
<gene>
    <name evidence="2" type="ORF">LR48_Vigan01g070800</name>
</gene>